<evidence type="ECO:0000313" key="11">
    <source>
        <dbReference type="EMBL" id="MDR7360150.1"/>
    </source>
</evidence>
<protein>
    <recommendedName>
        <fullName evidence="10">Fluoride-specific ion channel FluC</fullName>
    </recommendedName>
</protein>
<keyword evidence="2 10" id="KW-1003">Cell membrane</keyword>
<keyword evidence="3 10" id="KW-0812">Transmembrane</keyword>
<keyword evidence="10" id="KW-0813">Transport</keyword>
<feature type="binding site" evidence="10">
    <location>
        <position position="96"/>
    </location>
    <ligand>
        <name>Na(+)</name>
        <dbReference type="ChEBI" id="CHEBI:29101"/>
        <note>structural</note>
    </ligand>
</feature>
<evidence type="ECO:0000256" key="6">
    <source>
        <dbReference type="ARBA" id="ARBA00023303"/>
    </source>
</evidence>
<dbReference type="PANTHER" id="PTHR28259">
    <property type="entry name" value="FLUORIDE EXPORT PROTEIN 1-RELATED"/>
    <property type="match status" value="1"/>
</dbReference>
<sequence>MSSWGMGGFLVIALAGAIGALGRYVLDIAVSGAQHRRAGSGGGIFPLGILAANTAACFLVGAAASWANNHGVDWAAGSLSGVPGLLVMALILGIGGGLSTMSTFMVAAVSLWRSGNRDMAFTYLALTFGAGLAAGVFGGLAATLLP</sequence>
<dbReference type="InterPro" id="IPR003691">
    <property type="entry name" value="FluC"/>
</dbReference>
<comment type="similarity">
    <text evidence="7 10">Belongs to the fluoride channel Fluc/FEX (TC 1.A.43) family.</text>
</comment>
<dbReference type="HAMAP" id="MF_00454">
    <property type="entry name" value="FluC"/>
    <property type="match status" value="1"/>
</dbReference>
<comment type="subcellular location">
    <subcellularLocation>
        <location evidence="1 10">Cell membrane</location>
        <topology evidence="1 10">Multi-pass membrane protein</topology>
    </subcellularLocation>
</comment>
<evidence type="ECO:0000256" key="10">
    <source>
        <dbReference type="HAMAP-Rule" id="MF_00454"/>
    </source>
</evidence>
<keyword evidence="10" id="KW-0915">Sodium</keyword>
<evidence type="ECO:0000313" key="12">
    <source>
        <dbReference type="Proteomes" id="UP001183817"/>
    </source>
</evidence>
<reference evidence="11 12" key="1">
    <citation type="submission" date="2023-07" db="EMBL/GenBank/DDBJ databases">
        <title>Sequencing the genomes of 1000 actinobacteria strains.</title>
        <authorList>
            <person name="Klenk H.-P."/>
        </authorList>
    </citation>
    <scope>NUCLEOTIDE SEQUENCE [LARGE SCALE GENOMIC DNA]</scope>
    <source>
        <strain evidence="11 12">DSM 20167</strain>
    </source>
</reference>
<keyword evidence="10" id="KW-0479">Metal-binding</keyword>
<evidence type="ECO:0000256" key="4">
    <source>
        <dbReference type="ARBA" id="ARBA00022989"/>
    </source>
</evidence>
<keyword evidence="4 10" id="KW-1133">Transmembrane helix</keyword>
<gene>
    <name evidence="10" type="primary">fluC</name>
    <name evidence="10" type="synonym">crcB</name>
    <name evidence="11" type="ORF">J2S64_003841</name>
</gene>
<comment type="catalytic activity">
    <reaction evidence="8">
        <text>fluoride(in) = fluoride(out)</text>
        <dbReference type="Rhea" id="RHEA:76159"/>
        <dbReference type="ChEBI" id="CHEBI:17051"/>
    </reaction>
    <physiologicalReaction direction="left-to-right" evidence="8">
        <dbReference type="Rhea" id="RHEA:76160"/>
    </physiologicalReaction>
</comment>
<evidence type="ECO:0000256" key="9">
    <source>
        <dbReference type="ARBA" id="ARBA00049940"/>
    </source>
</evidence>
<dbReference type="PANTHER" id="PTHR28259:SF1">
    <property type="entry name" value="FLUORIDE EXPORT PROTEIN 1-RELATED"/>
    <property type="match status" value="1"/>
</dbReference>
<keyword evidence="6 10" id="KW-0407">Ion channel</keyword>
<evidence type="ECO:0000256" key="5">
    <source>
        <dbReference type="ARBA" id="ARBA00023136"/>
    </source>
</evidence>
<evidence type="ECO:0000256" key="7">
    <source>
        <dbReference type="ARBA" id="ARBA00035120"/>
    </source>
</evidence>
<name>A0ABU2BNE1_9MICC</name>
<evidence type="ECO:0000256" key="2">
    <source>
        <dbReference type="ARBA" id="ARBA00022475"/>
    </source>
</evidence>
<comment type="activity regulation">
    <text evidence="10">Na(+) is not transported, but it plays an essential structural role and its presence is essential for fluoride channel function.</text>
</comment>
<evidence type="ECO:0000256" key="3">
    <source>
        <dbReference type="ARBA" id="ARBA00022692"/>
    </source>
</evidence>
<feature type="transmembrane region" description="Helical" evidence="10">
    <location>
        <begin position="6"/>
        <end position="26"/>
    </location>
</feature>
<feature type="transmembrane region" description="Helical" evidence="10">
    <location>
        <begin position="87"/>
        <end position="111"/>
    </location>
</feature>
<feature type="binding site" evidence="10">
    <location>
        <position position="99"/>
    </location>
    <ligand>
        <name>Na(+)</name>
        <dbReference type="ChEBI" id="CHEBI:29101"/>
        <note>structural</note>
    </ligand>
</feature>
<accession>A0ABU2BNE1</accession>
<proteinExistence type="inferred from homology"/>
<dbReference type="Proteomes" id="UP001183817">
    <property type="component" value="Unassembled WGS sequence"/>
</dbReference>
<feature type="transmembrane region" description="Helical" evidence="10">
    <location>
        <begin position="123"/>
        <end position="145"/>
    </location>
</feature>
<keyword evidence="10" id="KW-0406">Ion transport</keyword>
<evidence type="ECO:0000256" key="1">
    <source>
        <dbReference type="ARBA" id="ARBA00004651"/>
    </source>
</evidence>
<dbReference type="EMBL" id="JAVDYI010000001">
    <property type="protein sequence ID" value="MDR7360150.1"/>
    <property type="molecule type" value="Genomic_DNA"/>
</dbReference>
<organism evidence="11 12">
    <name type="scientific">Paeniglutamicibacter sulfureus</name>
    <dbReference type="NCBI Taxonomy" id="43666"/>
    <lineage>
        <taxon>Bacteria</taxon>
        <taxon>Bacillati</taxon>
        <taxon>Actinomycetota</taxon>
        <taxon>Actinomycetes</taxon>
        <taxon>Micrococcales</taxon>
        <taxon>Micrococcaceae</taxon>
        <taxon>Paeniglutamicibacter</taxon>
    </lineage>
</organism>
<keyword evidence="5 10" id="KW-0472">Membrane</keyword>
<comment type="function">
    <text evidence="9 10">Fluoride-specific ion channel. Important for reducing fluoride concentration in the cell, thus reducing its toxicity.</text>
</comment>
<keyword evidence="12" id="KW-1185">Reference proteome</keyword>
<evidence type="ECO:0000256" key="8">
    <source>
        <dbReference type="ARBA" id="ARBA00035585"/>
    </source>
</evidence>
<dbReference type="Pfam" id="PF02537">
    <property type="entry name" value="CRCB"/>
    <property type="match status" value="1"/>
</dbReference>
<feature type="transmembrane region" description="Helical" evidence="10">
    <location>
        <begin position="47"/>
        <end position="67"/>
    </location>
</feature>
<comment type="caution">
    <text evidence="11">The sequence shown here is derived from an EMBL/GenBank/DDBJ whole genome shotgun (WGS) entry which is preliminary data.</text>
</comment>
<dbReference type="RefSeq" id="WP_310292904.1">
    <property type="nucleotide sequence ID" value="NZ_BAAAWO010000001.1"/>
</dbReference>